<dbReference type="NCBIfam" id="TIGR00061">
    <property type="entry name" value="L21"/>
    <property type="match status" value="1"/>
</dbReference>
<keyword evidence="2 4" id="KW-0689">Ribosomal protein</keyword>
<dbReference type="PANTHER" id="PTHR21349:SF0">
    <property type="entry name" value="LARGE RIBOSOMAL SUBUNIT PROTEIN BL21M"/>
    <property type="match status" value="1"/>
</dbReference>
<dbReference type="GO" id="GO:1990904">
    <property type="term" value="C:ribonucleoprotein complex"/>
    <property type="evidence" value="ECO:0007669"/>
    <property type="project" value="UniProtKB-KW"/>
</dbReference>
<evidence type="ECO:0000313" key="6">
    <source>
        <dbReference type="EMBL" id="HGE75027.1"/>
    </source>
</evidence>
<name>A0A7V3REE5_9BACT</name>
<reference evidence="6" key="1">
    <citation type="journal article" date="2020" name="mSystems">
        <title>Genome- and Community-Level Interaction Insights into Carbon Utilization and Element Cycling Functions of Hydrothermarchaeota in Hydrothermal Sediment.</title>
        <authorList>
            <person name="Zhou Z."/>
            <person name="Liu Y."/>
            <person name="Xu W."/>
            <person name="Pan J."/>
            <person name="Luo Z.H."/>
            <person name="Li M."/>
        </authorList>
    </citation>
    <scope>NUCLEOTIDE SEQUENCE [LARGE SCALE GENOMIC DNA]</scope>
    <source>
        <strain evidence="6">SpSt-966</strain>
    </source>
</reference>
<evidence type="ECO:0000256" key="4">
    <source>
        <dbReference type="HAMAP-Rule" id="MF_01363"/>
    </source>
</evidence>
<sequence>MYAIVEIGGKQYKISEGEAFETELVKGFKEGDNVVMDKVIAIKTDSDFKIGTPYVQGAKVMATLVENGRYKKVITIKFRRRKGYRRVKNHRQWYSLLKVDKIEA</sequence>
<proteinExistence type="inferred from homology"/>
<dbReference type="GO" id="GO:0005840">
    <property type="term" value="C:ribosome"/>
    <property type="evidence" value="ECO:0007669"/>
    <property type="project" value="UniProtKB-KW"/>
</dbReference>
<comment type="caution">
    <text evidence="6">The sequence shown here is derived from an EMBL/GenBank/DDBJ whole genome shotgun (WGS) entry which is preliminary data.</text>
</comment>
<dbReference type="EMBL" id="DTPE01000112">
    <property type="protein sequence ID" value="HGE75027.1"/>
    <property type="molecule type" value="Genomic_DNA"/>
</dbReference>
<dbReference type="InterPro" id="IPR036164">
    <property type="entry name" value="bL21-like_sf"/>
</dbReference>
<evidence type="ECO:0000256" key="5">
    <source>
        <dbReference type="RuleBase" id="RU000562"/>
    </source>
</evidence>
<dbReference type="SUPFAM" id="SSF141091">
    <property type="entry name" value="L21p-like"/>
    <property type="match status" value="1"/>
</dbReference>
<gene>
    <name evidence="4 6" type="primary">rplU</name>
    <name evidence="6" type="ORF">ENX73_02750</name>
</gene>
<keyword evidence="3 4" id="KW-0687">Ribonucleoprotein</keyword>
<keyword evidence="4 5" id="KW-0699">rRNA-binding</keyword>
<dbReference type="GO" id="GO:0005737">
    <property type="term" value="C:cytoplasm"/>
    <property type="evidence" value="ECO:0007669"/>
    <property type="project" value="UniProtKB-ARBA"/>
</dbReference>
<comment type="similarity">
    <text evidence="1 4 5">Belongs to the bacterial ribosomal protein bL21 family.</text>
</comment>
<dbReference type="PANTHER" id="PTHR21349">
    <property type="entry name" value="50S RIBOSOMAL PROTEIN L21"/>
    <property type="match status" value="1"/>
</dbReference>
<evidence type="ECO:0000256" key="1">
    <source>
        <dbReference type="ARBA" id="ARBA00008563"/>
    </source>
</evidence>
<dbReference type="GO" id="GO:0006412">
    <property type="term" value="P:translation"/>
    <property type="evidence" value="ECO:0007669"/>
    <property type="project" value="UniProtKB-UniRule"/>
</dbReference>
<dbReference type="HAMAP" id="MF_01363">
    <property type="entry name" value="Ribosomal_bL21"/>
    <property type="match status" value="1"/>
</dbReference>
<accession>A0A7V3REE5</accession>
<comment type="subunit">
    <text evidence="4">Part of the 50S ribosomal subunit. Contacts protein L20.</text>
</comment>
<dbReference type="GO" id="GO:0019843">
    <property type="term" value="F:rRNA binding"/>
    <property type="evidence" value="ECO:0007669"/>
    <property type="project" value="UniProtKB-UniRule"/>
</dbReference>
<dbReference type="InterPro" id="IPR001787">
    <property type="entry name" value="Ribosomal_bL21"/>
</dbReference>
<dbReference type="InterPro" id="IPR028909">
    <property type="entry name" value="bL21-like"/>
</dbReference>
<comment type="function">
    <text evidence="4 5">This protein binds to 23S rRNA in the presence of protein L20.</text>
</comment>
<protein>
    <recommendedName>
        <fullName evidence="4">Large ribosomal subunit protein bL21</fullName>
    </recommendedName>
</protein>
<evidence type="ECO:0000256" key="3">
    <source>
        <dbReference type="ARBA" id="ARBA00023274"/>
    </source>
</evidence>
<keyword evidence="4 5" id="KW-0694">RNA-binding</keyword>
<dbReference type="Pfam" id="PF00829">
    <property type="entry name" value="Ribosomal_L21p"/>
    <property type="match status" value="1"/>
</dbReference>
<dbReference type="AlphaFoldDB" id="A0A7V3REE5"/>
<evidence type="ECO:0000256" key="2">
    <source>
        <dbReference type="ARBA" id="ARBA00022980"/>
    </source>
</evidence>
<dbReference type="GO" id="GO:0003735">
    <property type="term" value="F:structural constituent of ribosome"/>
    <property type="evidence" value="ECO:0007669"/>
    <property type="project" value="InterPro"/>
</dbReference>
<organism evidence="6">
    <name type="scientific">Mesoaciditoga lauensis</name>
    <dbReference type="NCBI Taxonomy" id="1495039"/>
    <lineage>
        <taxon>Bacteria</taxon>
        <taxon>Thermotogati</taxon>
        <taxon>Thermotogota</taxon>
        <taxon>Thermotogae</taxon>
        <taxon>Mesoaciditogales</taxon>
        <taxon>Mesoaciditogaceae</taxon>
        <taxon>Mesoaciditoga</taxon>
    </lineage>
</organism>